<comment type="pathway">
    <text evidence="3 12">Glycan metabolism; pectin degradation; 2-dehydro-3-deoxy-D-gluconate from pectin: step 2/5.</text>
</comment>
<feature type="domain" description="Pectate lyase" evidence="13">
    <location>
        <begin position="165"/>
        <end position="362"/>
    </location>
</feature>
<keyword evidence="8 12" id="KW-0732">Signal</keyword>
<dbReference type="GO" id="GO:0046872">
    <property type="term" value="F:metal ion binding"/>
    <property type="evidence" value="ECO:0007669"/>
    <property type="project" value="UniProtKB-KW"/>
</dbReference>
<dbReference type="PRINTS" id="PR00807">
    <property type="entry name" value="AMBALLERGEN"/>
</dbReference>
<evidence type="ECO:0000259" key="13">
    <source>
        <dbReference type="SMART" id="SM00656"/>
    </source>
</evidence>
<comment type="cofactor">
    <cofactor evidence="12">
        <name>Ca(2+)</name>
        <dbReference type="ChEBI" id="CHEBI:29108"/>
    </cofactor>
    <text evidence="12">Binds 1 Ca(2+) ion. Required for its activity.</text>
</comment>
<proteinExistence type="inferred from homology"/>
<dbReference type="InterPro" id="IPR007524">
    <property type="entry name" value="Pec_lyase_N"/>
</dbReference>
<feature type="chain" id="PRO_5018807635" description="Pectate lyase" evidence="12">
    <location>
        <begin position="26"/>
        <end position="440"/>
    </location>
</feature>
<dbReference type="GO" id="GO:0045490">
    <property type="term" value="P:pectin catabolic process"/>
    <property type="evidence" value="ECO:0007669"/>
    <property type="project" value="UniProtKB-UniPathway"/>
</dbReference>
<dbReference type="InterPro" id="IPR002022">
    <property type="entry name" value="Pec_lyase"/>
</dbReference>
<dbReference type="SUPFAM" id="SSF51126">
    <property type="entry name" value="Pectin lyase-like"/>
    <property type="match status" value="1"/>
</dbReference>
<dbReference type="InterPro" id="IPR011050">
    <property type="entry name" value="Pectin_lyase_fold/virulence"/>
</dbReference>
<dbReference type="Pfam" id="PF00544">
    <property type="entry name" value="Pectate_lyase_4"/>
    <property type="match status" value="1"/>
</dbReference>
<keyword evidence="15" id="KW-1185">Reference proteome</keyword>
<comment type="similarity">
    <text evidence="4 12">Belongs to the polysaccharide lyase 1 family.</text>
</comment>
<keyword evidence="6" id="KW-0964">Secreted</keyword>
<dbReference type="InterPro" id="IPR045032">
    <property type="entry name" value="PEL"/>
</dbReference>
<dbReference type="Gene3D" id="2.160.20.10">
    <property type="entry name" value="Single-stranded right-handed beta-helix, Pectin lyase-like"/>
    <property type="match status" value="1"/>
</dbReference>
<dbReference type="Pfam" id="PF04431">
    <property type="entry name" value="Pec_lyase_N"/>
    <property type="match status" value="1"/>
</dbReference>
<gene>
    <name evidence="14" type="ORF">D0Y65_049583</name>
</gene>
<keyword evidence="11 12" id="KW-0456">Lyase</keyword>
<evidence type="ECO:0000256" key="5">
    <source>
        <dbReference type="ARBA" id="ARBA00012272"/>
    </source>
</evidence>
<dbReference type="SMART" id="SM00656">
    <property type="entry name" value="Amb_all"/>
    <property type="match status" value="1"/>
</dbReference>
<feature type="signal peptide" evidence="12">
    <location>
        <begin position="1"/>
        <end position="25"/>
    </location>
</feature>
<keyword evidence="10" id="KW-0325">Glycoprotein</keyword>
<dbReference type="PANTHER" id="PTHR31683">
    <property type="entry name" value="PECTATE LYASE 18-RELATED"/>
    <property type="match status" value="1"/>
</dbReference>
<reference evidence="14 15" key="1">
    <citation type="submission" date="2018-09" db="EMBL/GenBank/DDBJ databases">
        <title>A high-quality reference genome of wild soybean provides a powerful tool to mine soybean genomes.</title>
        <authorList>
            <person name="Xie M."/>
            <person name="Chung C.Y.L."/>
            <person name="Li M.-W."/>
            <person name="Wong F.-L."/>
            <person name="Chan T.-F."/>
            <person name="Lam H.-M."/>
        </authorList>
    </citation>
    <scope>NUCLEOTIDE SEQUENCE [LARGE SCALE GENOMIC DNA]</scope>
    <source>
        <strain evidence="15">cv. W05</strain>
        <tissue evidence="14">Hypocotyl of etiolated seedlings</tissue>
    </source>
</reference>
<comment type="caution">
    <text evidence="14">The sequence shown here is derived from an EMBL/GenBank/DDBJ whole genome shotgun (WGS) entry which is preliminary data.</text>
</comment>
<evidence type="ECO:0000256" key="7">
    <source>
        <dbReference type="ARBA" id="ARBA00022723"/>
    </source>
</evidence>
<organism evidence="14 15">
    <name type="scientific">Glycine soja</name>
    <name type="common">Wild soybean</name>
    <dbReference type="NCBI Taxonomy" id="3848"/>
    <lineage>
        <taxon>Eukaryota</taxon>
        <taxon>Viridiplantae</taxon>
        <taxon>Streptophyta</taxon>
        <taxon>Embryophyta</taxon>
        <taxon>Tracheophyta</taxon>
        <taxon>Spermatophyta</taxon>
        <taxon>Magnoliopsida</taxon>
        <taxon>eudicotyledons</taxon>
        <taxon>Gunneridae</taxon>
        <taxon>Pentapetalae</taxon>
        <taxon>rosids</taxon>
        <taxon>fabids</taxon>
        <taxon>Fabales</taxon>
        <taxon>Fabaceae</taxon>
        <taxon>Papilionoideae</taxon>
        <taxon>50 kb inversion clade</taxon>
        <taxon>NPAAA clade</taxon>
        <taxon>indigoferoid/millettioid clade</taxon>
        <taxon>Phaseoleae</taxon>
        <taxon>Glycine</taxon>
        <taxon>Glycine subgen. Soja</taxon>
    </lineage>
</organism>
<evidence type="ECO:0000256" key="2">
    <source>
        <dbReference type="ARBA" id="ARBA00004191"/>
    </source>
</evidence>
<dbReference type="Proteomes" id="UP000289340">
    <property type="component" value="Chromosome 18"/>
</dbReference>
<keyword evidence="6" id="KW-0134">Cell wall</keyword>
<accession>A0A445FY76</accession>
<dbReference type="InterPro" id="IPR018082">
    <property type="entry name" value="AmbAllergen"/>
</dbReference>
<comment type="catalytic activity">
    <reaction evidence="1 12">
        <text>Eliminative cleavage of (1-&gt;4)-alpha-D-galacturonan to give oligosaccharides with 4-deoxy-alpha-D-galact-4-enuronosyl groups at their non-reducing ends.</text>
        <dbReference type="EC" id="4.2.2.2"/>
    </reaction>
</comment>
<evidence type="ECO:0000256" key="12">
    <source>
        <dbReference type="RuleBase" id="RU361123"/>
    </source>
</evidence>
<evidence type="ECO:0000313" key="15">
    <source>
        <dbReference type="Proteomes" id="UP000289340"/>
    </source>
</evidence>
<name>A0A445FY76_GLYSO</name>
<dbReference type="EMBL" id="QZWG01000018">
    <property type="protein sequence ID" value="RZB53703.1"/>
    <property type="molecule type" value="Genomic_DNA"/>
</dbReference>
<evidence type="ECO:0000256" key="8">
    <source>
        <dbReference type="ARBA" id="ARBA00022729"/>
    </source>
</evidence>
<protein>
    <recommendedName>
        <fullName evidence="5 12">Pectate lyase</fullName>
        <ecNumber evidence="5 12">4.2.2.2</ecNumber>
    </recommendedName>
</protein>
<keyword evidence="9 12" id="KW-0106">Calcium</keyword>
<dbReference type="Gramene" id="XM_028358006.1">
    <property type="protein sequence ID" value="XP_028213807.1"/>
    <property type="gene ID" value="LOC114396112"/>
</dbReference>
<dbReference type="AlphaFoldDB" id="A0A445FY76"/>
<sequence>MAGSASKVTFIFLVAFAISIPCLEAGIAEFDDFLKAQADEAHEIALRSYEPDPINVTAEFNIHVHRALMEESNDTRRELKQKYRGPCLATNPIDRCWRCRKDWAQDRYRLASCGKGFGRRAVGGLHGKIYVVTDSSDDEPINPRPGTLRYGVLQREPLWIIFAQSMVITLKFELLISSDKTIDGRGANVVIKGGAGLAMQFVNNIIIHGIRINKIKSMEGTMLRDLWNHVGIRTRCDGDAVSIFGSSNIWLDHLSLSECEDGLIDIVQGSTGITISNCHMTKHNDVMLFGASDTYAGDKIMQVTVAFNHFGQGLIQRMPRCRWGFVHVINNDYTHWLMYAIGGSSEPTILSQGNRFIAPNNNAAKEITHRDYAPPEEWSKWQWKSENDLFMNGATFLQSGAPLGKLPFNKGLMMKPRPGAEANRLTRFAGALNCKVGKPC</sequence>
<dbReference type="InterPro" id="IPR012334">
    <property type="entry name" value="Pectin_lyas_fold"/>
</dbReference>
<evidence type="ECO:0000256" key="11">
    <source>
        <dbReference type="ARBA" id="ARBA00023239"/>
    </source>
</evidence>
<evidence type="ECO:0000256" key="4">
    <source>
        <dbReference type="ARBA" id="ARBA00010980"/>
    </source>
</evidence>
<evidence type="ECO:0000256" key="3">
    <source>
        <dbReference type="ARBA" id="ARBA00005220"/>
    </source>
</evidence>
<evidence type="ECO:0000256" key="10">
    <source>
        <dbReference type="ARBA" id="ARBA00023180"/>
    </source>
</evidence>
<evidence type="ECO:0000256" key="9">
    <source>
        <dbReference type="ARBA" id="ARBA00022837"/>
    </source>
</evidence>
<evidence type="ECO:0000256" key="1">
    <source>
        <dbReference type="ARBA" id="ARBA00000695"/>
    </source>
</evidence>
<dbReference type="UniPathway" id="UPA00545">
    <property type="reaction ID" value="UER00824"/>
</dbReference>
<dbReference type="GO" id="GO:0030570">
    <property type="term" value="F:pectate lyase activity"/>
    <property type="evidence" value="ECO:0007669"/>
    <property type="project" value="UniProtKB-EC"/>
</dbReference>
<dbReference type="PANTHER" id="PTHR31683:SF184">
    <property type="entry name" value="PECTATE LYASE"/>
    <property type="match status" value="1"/>
</dbReference>
<evidence type="ECO:0000313" key="14">
    <source>
        <dbReference type="EMBL" id="RZB53703.1"/>
    </source>
</evidence>
<evidence type="ECO:0000256" key="6">
    <source>
        <dbReference type="ARBA" id="ARBA00022512"/>
    </source>
</evidence>
<keyword evidence="7 12" id="KW-0479">Metal-binding</keyword>
<comment type="subcellular location">
    <subcellularLocation>
        <location evidence="2">Secreted</location>
        <location evidence="2">Cell wall</location>
    </subcellularLocation>
</comment>
<dbReference type="EC" id="4.2.2.2" evidence="5 12"/>